<keyword evidence="10" id="KW-1185">Reference proteome</keyword>
<dbReference type="Proteomes" id="UP000014523">
    <property type="component" value="Unassembled WGS sequence"/>
</dbReference>
<dbReference type="Gene3D" id="1.10.287.470">
    <property type="entry name" value="Helix hairpin bin"/>
    <property type="match status" value="1"/>
</dbReference>
<evidence type="ECO:0008006" key="11">
    <source>
        <dbReference type="Google" id="ProtNLM"/>
    </source>
</evidence>
<dbReference type="FunFam" id="2.40.420.20:FF:000001">
    <property type="entry name" value="Efflux RND transporter periplasmic adaptor subunit"/>
    <property type="match status" value="1"/>
</dbReference>
<dbReference type="Gene3D" id="2.40.30.170">
    <property type="match status" value="1"/>
</dbReference>
<evidence type="ECO:0000259" key="8">
    <source>
        <dbReference type="Pfam" id="PF25967"/>
    </source>
</evidence>
<comment type="similarity">
    <text evidence="2">Belongs to the membrane fusion protein (MFP) (TC 8.A.1) family.</text>
</comment>
<dbReference type="GO" id="GO:0046677">
    <property type="term" value="P:response to antibiotic"/>
    <property type="evidence" value="ECO:0007669"/>
    <property type="project" value="TreeGrafter"/>
</dbReference>
<evidence type="ECO:0000259" key="7">
    <source>
        <dbReference type="Pfam" id="PF25944"/>
    </source>
</evidence>
<evidence type="ECO:0000256" key="1">
    <source>
        <dbReference type="ARBA" id="ARBA00004519"/>
    </source>
</evidence>
<accession>A0A829HD84</accession>
<dbReference type="Pfam" id="PF25944">
    <property type="entry name" value="Beta-barrel_RND"/>
    <property type="match status" value="1"/>
</dbReference>
<comment type="caution">
    <text evidence="9">The sequence shown here is derived from an EMBL/GenBank/DDBJ whole genome shotgun (WGS) entry which is preliminary data.</text>
</comment>
<dbReference type="InterPro" id="IPR058626">
    <property type="entry name" value="MdtA-like_b-barrel"/>
</dbReference>
<dbReference type="Gene3D" id="2.40.420.20">
    <property type="match status" value="1"/>
</dbReference>
<feature type="region of interest" description="Disordered" evidence="4">
    <location>
        <begin position="371"/>
        <end position="407"/>
    </location>
</feature>
<feature type="coiled-coil region" evidence="3">
    <location>
        <begin position="136"/>
        <end position="177"/>
    </location>
</feature>
<dbReference type="RefSeq" id="WP_016541852.1">
    <property type="nucleotide sequence ID" value="NZ_ASQH01000012.1"/>
</dbReference>
<evidence type="ECO:0000313" key="10">
    <source>
        <dbReference type="Proteomes" id="UP000014523"/>
    </source>
</evidence>
<feature type="domain" description="Multidrug resistance protein MdtA-like beta-barrel" evidence="7">
    <location>
        <begin position="221"/>
        <end position="299"/>
    </location>
</feature>
<evidence type="ECO:0000313" key="9">
    <source>
        <dbReference type="EMBL" id="EPF69448.1"/>
    </source>
</evidence>
<evidence type="ECO:0000259" key="6">
    <source>
        <dbReference type="Pfam" id="PF25917"/>
    </source>
</evidence>
<evidence type="ECO:0000259" key="5">
    <source>
        <dbReference type="Pfam" id="PF25876"/>
    </source>
</evidence>
<sequence>MSLSRKQLTLSAVILAIFATGGSFILFQENADAKATPTAGAPPAATVDVASVVSQTITDWQEYSGRLEAIDQVDVRPQVSGKLIAVHFKDGSLVNKGDLLFTIDPRPFEAELNRAKAQLASAEAQVTYSSANLGRNQRLIQSNAIAHQELDQAENEARSANANLQAAKAAVETARLNLEYTRITAPVSGRISRAEVTVGNVVSAGNGAQVLTSLVSVSRLYASFDVDEQTYLKYISNQRNSAQVPVYLGLANESGFSREGYISSIDNNLNTTSGTIRVRATFDNPKGVMLPGLYARIRLGGGQPRAAILISPTAIGVDQDKRFVVVVDAKNQTAYREVKLGAQQDGLQIINSGLQVGDRIVVNGLQRIRPGDPVSPHLVPMPNPQIISDNTAQQPQPTDKTSTSAKG</sequence>
<dbReference type="Pfam" id="PF25876">
    <property type="entry name" value="HH_MFP_RND"/>
    <property type="match status" value="1"/>
</dbReference>
<dbReference type="Gene3D" id="2.40.50.100">
    <property type="match status" value="1"/>
</dbReference>
<evidence type="ECO:0000256" key="4">
    <source>
        <dbReference type="SAM" id="MobiDB-lite"/>
    </source>
</evidence>
<dbReference type="InterPro" id="IPR058627">
    <property type="entry name" value="MdtA-like_C"/>
</dbReference>
<dbReference type="Pfam" id="PF25917">
    <property type="entry name" value="BSH_RND"/>
    <property type="match status" value="1"/>
</dbReference>
<keyword evidence="3" id="KW-0175">Coiled coil</keyword>
<dbReference type="NCBIfam" id="TIGR01730">
    <property type="entry name" value="RND_mfp"/>
    <property type="match status" value="1"/>
</dbReference>
<feature type="compositionally biased region" description="Polar residues" evidence="4">
    <location>
        <begin position="385"/>
        <end position="407"/>
    </location>
</feature>
<proteinExistence type="inferred from homology"/>
<dbReference type="EMBL" id="ATGG01000061">
    <property type="protein sequence ID" value="EPF69448.1"/>
    <property type="molecule type" value="Genomic_DNA"/>
</dbReference>
<protein>
    <recommendedName>
        <fullName evidence="11">RND efflux pump membrane fusion protein barrel-sandwich domain-containing protein</fullName>
    </recommendedName>
</protein>
<dbReference type="InterPro" id="IPR006143">
    <property type="entry name" value="RND_pump_MFP"/>
</dbReference>
<feature type="domain" description="Multidrug resistance protein MdtA-like alpha-helical hairpin" evidence="5">
    <location>
        <begin position="112"/>
        <end position="181"/>
    </location>
</feature>
<reference evidence="9 10" key="1">
    <citation type="submission" date="2013-06" db="EMBL/GenBank/DDBJ databases">
        <title>The Genome Sequence of Acinetobacter gyllenbergii CIP 110306.</title>
        <authorList>
            <consortium name="The Broad Institute Genome Sequencing Platform"/>
            <consortium name="The Broad Institute Genome Sequencing Center for Infectious Disease"/>
            <person name="Cerqueira G."/>
            <person name="Feldgarden M."/>
            <person name="Courvalin P."/>
            <person name="Perichon B."/>
            <person name="Grillot-Courvalin C."/>
            <person name="Clermont D."/>
            <person name="Rocha E."/>
            <person name="Yoon E.-J."/>
            <person name="Nemec A."/>
            <person name="Young S.K."/>
            <person name="Zeng Q."/>
            <person name="Gargeya S."/>
            <person name="Fitzgerald M."/>
            <person name="Abouelleil A."/>
            <person name="Alvarado L."/>
            <person name="Berlin A.M."/>
            <person name="Chapman S.B."/>
            <person name="Dewar J."/>
            <person name="Goldberg J."/>
            <person name="Griggs A."/>
            <person name="Gujja S."/>
            <person name="Hansen M."/>
            <person name="Howarth C."/>
            <person name="Imamovic A."/>
            <person name="Larimer J."/>
            <person name="McCowan C."/>
            <person name="Murphy C."/>
            <person name="Pearson M."/>
            <person name="Priest M."/>
            <person name="Roberts A."/>
            <person name="Saif S."/>
            <person name="Shea T."/>
            <person name="Sykes S."/>
            <person name="Wortman J."/>
            <person name="Nusbaum C."/>
            <person name="Birren B."/>
        </authorList>
    </citation>
    <scope>NUCLEOTIDE SEQUENCE [LARGE SCALE GENOMIC DNA]</scope>
    <source>
        <strain evidence="9 10">CIP 110306</strain>
    </source>
</reference>
<dbReference type="GO" id="GO:0022857">
    <property type="term" value="F:transmembrane transporter activity"/>
    <property type="evidence" value="ECO:0007669"/>
    <property type="project" value="InterPro"/>
</dbReference>
<dbReference type="Pfam" id="PF25967">
    <property type="entry name" value="RND-MFP_C"/>
    <property type="match status" value="1"/>
</dbReference>
<dbReference type="InterPro" id="IPR058624">
    <property type="entry name" value="MdtA-like_HH"/>
</dbReference>
<feature type="domain" description="Multidrug resistance protein MdtA-like barrel-sandwich hybrid" evidence="6">
    <location>
        <begin position="72"/>
        <end position="212"/>
    </location>
</feature>
<dbReference type="AlphaFoldDB" id="A0A829HD84"/>
<comment type="subcellular location">
    <subcellularLocation>
        <location evidence="1">Cell inner membrane</location>
        <topology evidence="1">Lipid-anchor</topology>
    </subcellularLocation>
</comment>
<dbReference type="PANTHER" id="PTHR30158:SF10">
    <property type="entry name" value="CATION EFFLUX PUMP"/>
    <property type="match status" value="1"/>
</dbReference>
<dbReference type="InterPro" id="IPR058625">
    <property type="entry name" value="MdtA-like_BSH"/>
</dbReference>
<feature type="domain" description="Multidrug resistance protein MdtA-like C-terminal permuted SH3" evidence="8">
    <location>
        <begin position="307"/>
        <end position="367"/>
    </location>
</feature>
<gene>
    <name evidence="9" type="ORF">F957_04019</name>
</gene>
<dbReference type="GO" id="GO:0005886">
    <property type="term" value="C:plasma membrane"/>
    <property type="evidence" value="ECO:0007669"/>
    <property type="project" value="UniProtKB-SubCell"/>
</dbReference>
<dbReference type="SUPFAM" id="SSF111369">
    <property type="entry name" value="HlyD-like secretion proteins"/>
    <property type="match status" value="1"/>
</dbReference>
<organism evidence="9 10">
    <name type="scientific">Acinetobacter gyllenbergii CIP 110306 = MTCC 11365</name>
    <dbReference type="NCBI Taxonomy" id="1217657"/>
    <lineage>
        <taxon>Bacteria</taxon>
        <taxon>Pseudomonadati</taxon>
        <taxon>Pseudomonadota</taxon>
        <taxon>Gammaproteobacteria</taxon>
        <taxon>Moraxellales</taxon>
        <taxon>Moraxellaceae</taxon>
        <taxon>Acinetobacter</taxon>
    </lineage>
</organism>
<evidence type="ECO:0000256" key="2">
    <source>
        <dbReference type="ARBA" id="ARBA00009477"/>
    </source>
</evidence>
<dbReference type="PANTHER" id="PTHR30158">
    <property type="entry name" value="ACRA/E-RELATED COMPONENT OF DRUG EFFLUX TRANSPORTER"/>
    <property type="match status" value="1"/>
</dbReference>
<name>A0A829HD84_9GAMM</name>
<evidence type="ECO:0000256" key="3">
    <source>
        <dbReference type="SAM" id="Coils"/>
    </source>
</evidence>